<dbReference type="AlphaFoldDB" id="A0A8X6IWK2"/>
<sequence length="82" mass="9194">MRFNVTSASWSEALLPWLCSAMFRKWSFSALSMRVLWRAGCSKGCCIDHVCSSYTRGLIYLLAPHLNISAYANGFSNCETTC</sequence>
<comment type="caution">
    <text evidence="1">The sequence shown here is derived from an EMBL/GenBank/DDBJ whole genome shotgun (WGS) entry which is preliminary data.</text>
</comment>
<keyword evidence="2" id="KW-1185">Reference proteome</keyword>
<name>A0A8X6IWK2_TRICU</name>
<evidence type="ECO:0000313" key="1">
    <source>
        <dbReference type="EMBL" id="GFR02483.1"/>
    </source>
</evidence>
<dbReference type="EMBL" id="BMAO01035270">
    <property type="protein sequence ID" value="GFR02483.1"/>
    <property type="molecule type" value="Genomic_DNA"/>
</dbReference>
<evidence type="ECO:0000313" key="2">
    <source>
        <dbReference type="Proteomes" id="UP000887116"/>
    </source>
</evidence>
<organism evidence="1 2">
    <name type="scientific">Trichonephila clavata</name>
    <name type="common">Joro spider</name>
    <name type="synonym">Nephila clavata</name>
    <dbReference type="NCBI Taxonomy" id="2740835"/>
    <lineage>
        <taxon>Eukaryota</taxon>
        <taxon>Metazoa</taxon>
        <taxon>Ecdysozoa</taxon>
        <taxon>Arthropoda</taxon>
        <taxon>Chelicerata</taxon>
        <taxon>Arachnida</taxon>
        <taxon>Araneae</taxon>
        <taxon>Araneomorphae</taxon>
        <taxon>Entelegynae</taxon>
        <taxon>Araneoidea</taxon>
        <taxon>Nephilidae</taxon>
        <taxon>Trichonephila</taxon>
    </lineage>
</organism>
<proteinExistence type="predicted"/>
<gene>
    <name evidence="1" type="ORF">TNCT_580311</name>
</gene>
<dbReference type="Proteomes" id="UP000887116">
    <property type="component" value="Unassembled WGS sequence"/>
</dbReference>
<accession>A0A8X6IWK2</accession>
<protein>
    <submittedName>
        <fullName evidence="1">Uncharacterized protein</fullName>
    </submittedName>
</protein>
<reference evidence="1" key="1">
    <citation type="submission" date="2020-07" db="EMBL/GenBank/DDBJ databases">
        <title>Multicomponent nature underlies the extraordinary mechanical properties of spider dragline silk.</title>
        <authorList>
            <person name="Kono N."/>
            <person name="Nakamura H."/>
            <person name="Mori M."/>
            <person name="Yoshida Y."/>
            <person name="Ohtoshi R."/>
            <person name="Malay A.D."/>
            <person name="Moran D.A.P."/>
            <person name="Tomita M."/>
            <person name="Numata K."/>
            <person name="Arakawa K."/>
        </authorList>
    </citation>
    <scope>NUCLEOTIDE SEQUENCE</scope>
</reference>